<name>A0A0V1G5X1_TRIPS</name>
<gene>
    <name evidence="2" type="ORF">T4D_10842</name>
    <name evidence="1" type="ORF">T4E_9566</name>
</gene>
<evidence type="ECO:0000313" key="3">
    <source>
        <dbReference type="Proteomes" id="UP000054815"/>
    </source>
</evidence>
<comment type="caution">
    <text evidence="2">The sequence shown here is derived from an EMBL/GenBank/DDBJ whole genome shotgun (WGS) entry which is preliminary data.</text>
</comment>
<dbReference type="EMBL" id="JYDT01000002">
    <property type="protein sequence ID" value="KRY93506.1"/>
    <property type="molecule type" value="Genomic_DNA"/>
</dbReference>
<dbReference type="EMBL" id="JYDU01000044">
    <property type="protein sequence ID" value="KRX96443.1"/>
    <property type="molecule type" value="Genomic_DNA"/>
</dbReference>
<sequence length="79" mass="8561">MPVQVVLGMMGIERQRCLVPVLYAGQLPNSLARIISADPFSATINAGLHFGPGSSFLATTRFSAAKFLTKIKCMKSDWC</sequence>
<keyword evidence="4" id="KW-1185">Reference proteome</keyword>
<proteinExistence type="predicted"/>
<dbReference type="Proteomes" id="UP000054815">
    <property type="component" value="Unassembled WGS sequence"/>
</dbReference>
<reference evidence="3 4" key="1">
    <citation type="submission" date="2015-01" db="EMBL/GenBank/DDBJ databases">
        <title>Evolution of Trichinella species and genotypes.</title>
        <authorList>
            <person name="Korhonen P.K."/>
            <person name="Edoardo P."/>
            <person name="Giuseppe L.R."/>
            <person name="Gasser R.B."/>
        </authorList>
    </citation>
    <scope>NUCLEOTIDE SEQUENCE [LARGE SCALE GENOMIC DNA]</scope>
    <source>
        <strain evidence="1">ISS141</strain>
        <strain evidence="2">ISS470</strain>
    </source>
</reference>
<dbReference type="AlphaFoldDB" id="A0A0V1G5X1"/>
<evidence type="ECO:0000313" key="2">
    <source>
        <dbReference type="EMBL" id="KRY93506.1"/>
    </source>
</evidence>
<protein>
    <submittedName>
        <fullName evidence="2">Uncharacterized protein</fullName>
    </submittedName>
</protein>
<evidence type="ECO:0000313" key="4">
    <source>
        <dbReference type="Proteomes" id="UP000054995"/>
    </source>
</evidence>
<dbReference type="Proteomes" id="UP000054995">
    <property type="component" value="Unassembled WGS sequence"/>
</dbReference>
<accession>A0A0V1G5X1</accession>
<organism evidence="2 4">
    <name type="scientific">Trichinella pseudospiralis</name>
    <name type="common">Parasitic roundworm</name>
    <dbReference type="NCBI Taxonomy" id="6337"/>
    <lineage>
        <taxon>Eukaryota</taxon>
        <taxon>Metazoa</taxon>
        <taxon>Ecdysozoa</taxon>
        <taxon>Nematoda</taxon>
        <taxon>Enoplea</taxon>
        <taxon>Dorylaimia</taxon>
        <taxon>Trichinellida</taxon>
        <taxon>Trichinellidae</taxon>
        <taxon>Trichinella</taxon>
    </lineage>
</organism>
<evidence type="ECO:0000313" key="1">
    <source>
        <dbReference type="EMBL" id="KRX96443.1"/>
    </source>
</evidence>